<dbReference type="AlphaFoldDB" id="A0A7D9N5Z4"/>
<name>A0A7D9N5Z4_LACJH</name>
<dbReference type="Proteomes" id="UP000018522">
    <property type="component" value="Chromosome"/>
</dbReference>
<dbReference type="Gene3D" id="1.20.1280.290">
    <property type="match status" value="1"/>
</dbReference>
<evidence type="ECO:0000256" key="1">
    <source>
        <dbReference type="SAM" id="Phobius"/>
    </source>
</evidence>
<sequence length="93" mass="10591">MKKKIRSFDNKTVLMIGRIGSVLSVLMYISYIPQIMNNLQGNYGNPIQPLVAAINCFIWVLYALLREKKDWPLFVANFPGILFGLATFITSLH</sequence>
<gene>
    <name evidence="2" type="ORF">T285_04050</name>
</gene>
<organism evidence="2 3">
    <name type="scientific">Lactobacillus johnsonii N6.2</name>
    <dbReference type="NCBI Taxonomy" id="1408186"/>
    <lineage>
        <taxon>Bacteria</taxon>
        <taxon>Bacillati</taxon>
        <taxon>Bacillota</taxon>
        <taxon>Bacilli</taxon>
        <taxon>Lactobacillales</taxon>
        <taxon>Lactobacillaceae</taxon>
        <taxon>Lactobacillus</taxon>
    </lineage>
</organism>
<feature type="transmembrane region" description="Helical" evidence="1">
    <location>
        <begin position="12"/>
        <end position="32"/>
    </location>
</feature>
<keyword evidence="1" id="KW-1133">Transmembrane helix</keyword>
<proteinExistence type="predicted"/>
<keyword evidence="1" id="KW-0472">Membrane</keyword>
<feature type="transmembrane region" description="Helical" evidence="1">
    <location>
        <begin position="47"/>
        <end position="65"/>
    </location>
</feature>
<reference evidence="2 3" key="1">
    <citation type="journal article" date="2014" name="Genome Announc.">
        <title>Complete Genome Sequences of Lactobacillus johnsonii Strain N6.2 and Lactobacillus reuteri Strain TD1.</title>
        <authorList>
            <person name="Leonard M.T."/>
            <person name="Valladares R.B."/>
            <person name="Ardissone A."/>
            <person name="Gonzalez C.F."/>
            <person name="Lorca G.L."/>
            <person name="Triplett E.W."/>
        </authorList>
    </citation>
    <scope>NUCLEOTIDE SEQUENCE [LARGE SCALE GENOMIC DNA]</scope>
    <source>
        <strain evidence="2 3">N6.2</strain>
    </source>
</reference>
<feature type="transmembrane region" description="Helical" evidence="1">
    <location>
        <begin position="72"/>
        <end position="92"/>
    </location>
</feature>
<keyword evidence="1" id="KW-0812">Transmembrane</keyword>
<accession>A0A7D9N5Z4</accession>
<evidence type="ECO:0000313" key="3">
    <source>
        <dbReference type="Proteomes" id="UP000018522"/>
    </source>
</evidence>
<dbReference type="EMBL" id="CP006811">
    <property type="protein sequence ID" value="AHA97226.1"/>
    <property type="molecule type" value="Genomic_DNA"/>
</dbReference>
<protein>
    <submittedName>
        <fullName evidence="2">Membrane protein</fullName>
    </submittedName>
</protein>
<dbReference type="KEGG" id="ljn:T285_04050"/>
<dbReference type="RefSeq" id="WP_023599501.1">
    <property type="nucleotide sequence ID" value="NC_022909.1"/>
</dbReference>
<evidence type="ECO:0000313" key="2">
    <source>
        <dbReference type="EMBL" id="AHA97226.1"/>
    </source>
</evidence>